<evidence type="ECO:0000313" key="3">
    <source>
        <dbReference type="EMBL" id="KAI5402773.1"/>
    </source>
</evidence>
<evidence type="ECO:0000256" key="2">
    <source>
        <dbReference type="SAM" id="Phobius"/>
    </source>
</evidence>
<proteinExistence type="predicted"/>
<accession>A0A9D5ACD0</accession>
<organism evidence="3 4">
    <name type="scientific">Pisum sativum</name>
    <name type="common">Garden pea</name>
    <name type="synonym">Lathyrus oleraceus</name>
    <dbReference type="NCBI Taxonomy" id="3888"/>
    <lineage>
        <taxon>Eukaryota</taxon>
        <taxon>Viridiplantae</taxon>
        <taxon>Streptophyta</taxon>
        <taxon>Embryophyta</taxon>
        <taxon>Tracheophyta</taxon>
        <taxon>Spermatophyta</taxon>
        <taxon>Magnoliopsida</taxon>
        <taxon>eudicotyledons</taxon>
        <taxon>Gunneridae</taxon>
        <taxon>Pentapetalae</taxon>
        <taxon>rosids</taxon>
        <taxon>fabids</taxon>
        <taxon>Fabales</taxon>
        <taxon>Fabaceae</taxon>
        <taxon>Papilionoideae</taxon>
        <taxon>50 kb inversion clade</taxon>
        <taxon>NPAAA clade</taxon>
        <taxon>Hologalegina</taxon>
        <taxon>IRL clade</taxon>
        <taxon>Fabeae</taxon>
        <taxon>Lathyrus</taxon>
    </lineage>
</organism>
<evidence type="ECO:0000256" key="1">
    <source>
        <dbReference type="SAM" id="MobiDB-lite"/>
    </source>
</evidence>
<dbReference type="Gramene" id="Psat05G0039500-T1">
    <property type="protein sequence ID" value="KAI5402773.1"/>
    <property type="gene ID" value="KIW84_050395"/>
</dbReference>
<dbReference type="EMBL" id="JAMSHJ010000005">
    <property type="protein sequence ID" value="KAI5402773.1"/>
    <property type="molecule type" value="Genomic_DNA"/>
</dbReference>
<evidence type="ECO:0000313" key="4">
    <source>
        <dbReference type="Proteomes" id="UP001058974"/>
    </source>
</evidence>
<keyword evidence="2" id="KW-1133">Transmembrane helix</keyword>
<comment type="caution">
    <text evidence="3">The sequence shown here is derived from an EMBL/GenBank/DDBJ whole genome shotgun (WGS) entry which is preliminary data.</text>
</comment>
<keyword evidence="4" id="KW-1185">Reference proteome</keyword>
<sequence length="231" mass="25616">MGCRIETGWQGSLLVLMDYCCSFVMPFAVLNTVVGVAYVAAGLCMLRNGFGVMNFNHWDFSSGDESERHNRCRHKTKPKGDSQCNNKEDNFWETLPALDDIVTTNHPSAKIIEPRKPNLEFPGNIVSETRGETLIKDDNPELKVYVRKKFHKGGARPIVSPVEIQSDLPSEGPTNNLSSSSSSGNPSYSFNDLPDLSFPDINLPISVIKKFLTSMSQLLRGKVLNYSGSIK</sequence>
<feature type="compositionally biased region" description="Low complexity" evidence="1">
    <location>
        <begin position="175"/>
        <end position="186"/>
    </location>
</feature>
<gene>
    <name evidence="3" type="ORF">KIW84_050395</name>
</gene>
<name>A0A9D5ACD0_PEA</name>
<protein>
    <submittedName>
        <fullName evidence="3">Uncharacterized protein</fullName>
    </submittedName>
</protein>
<feature type="transmembrane region" description="Helical" evidence="2">
    <location>
        <begin position="23"/>
        <end position="46"/>
    </location>
</feature>
<reference evidence="3 4" key="1">
    <citation type="journal article" date="2022" name="Nat. Genet.">
        <title>Improved pea reference genome and pan-genome highlight genomic features and evolutionary characteristics.</title>
        <authorList>
            <person name="Yang T."/>
            <person name="Liu R."/>
            <person name="Luo Y."/>
            <person name="Hu S."/>
            <person name="Wang D."/>
            <person name="Wang C."/>
            <person name="Pandey M.K."/>
            <person name="Ge S."/>
            <person name="Xu Q."/>
            <person name="Li N."/>
            <person name="Li G."/>
            <person name="Huang Y."/>
            <person name="Saxena R.K."/>
            <person name="Ji Y."/>
            <person name="Li M."/>
            <person name="Yan X."/>
            <person name="He Y."/>
            <person name="Liu Y."/>
            <person name="Wang X."/>
            <person name="Xiang C."/>
            <person name="Varshney R.K."/>
            <person name="Ding H."/>
            <person name="Gao S."/>
            <person name="Zong X."/>
        </authorList>
    </citation>
    <scope>NUCLEOTIDE SEQUENCE [LARGE SCALE GENOMIC DNA]</scope>
    <source>
        <strain evidence="3 4">cv. Zhongwan 6</strain>
    </source>
</reference>
<dbReference type="AlphaFoldDB" id="A0A9D5ACD0"/>
<keyword evidence="2" id="KW-0472">Membrane</keyword>
<dbReference type="Proteomes" id="UP001058974">
    <property type="component" value="Chromosome 5"/>
</dbReference>
<keyword evidence="2" id="KW-0812">Transmembrane</keyword>
<feature type="region of interest" description="Disordered" evidence="1">
    <location>
        <begin position="161"/>
        <end position="186"/>
    </location>
</feature>